<dbReference type="PRINTS" id="PR00100">
    <property type="entry name" value="AOTCASE"/>
</dbReference>
<dbReference type="GO" id="GO:0006207">
    <property type="term" value="P:'de novo' pyrimidine nucleobase biosynthetic process"/>
    <property type="evidence" value="ECO:0007669"/>
    <property type="project" value="InterPro"/>
</dbReference>
<feature type="binding site" evidence="7">
    <location>
        <position position="135"/>
    </location>
    <ligand>
        <name>carbamoyl phosphate</name>
        <dbReference type="ChEBI" id="CHEBI:58228"/>
    </ligand>
</feature>
<dbReference type="AlphaFoldDB" id="A0A497EMH2"/>
<dbReference type="Pfam" id="PF02729">
    <property type="entry name" value="OTCace_N"/>
    <property type="match status" value="1"/>
</dbReference>
<feature type="binding site" evidence="7">
    <location>
        <position position="132"/>
    </location>
    <ligand>
        <name>carbamoyl phosphate</name>
        <dbReference type="ChEBI" id="CHEBI:58228"/>
    </ligand>
</feature>
<dbReference type="Gene3D" id="3.40.50.1370">
    <property type="entry name" value="Aspartate/ornithine carbamoyltransferase"/>
    <property type="match status" value="2"/>
</dbReference>
<feature type="binding site" evidence="7">
    <location>
        <position position="54"/>
    </location>
    <ligand>
        <name>carbamoyl phosphate</name>
        <dbReference type="ChEBI" id="CHEBI:58228"/>
    </ligand>
</feature>
<reference evidence="10 11" key="1">
    <citation type="submission" date="2018-06" db="EMBL/GenBank/DDBJ databases">
        <title>Extensive metabolic versatility and redundancy in microbially diverse, dynamic hydrothermal sediments.</title>
        <authorList>
            <person name="Dombrowski N."/>
            <person name="Teske A."/>
            <person name="Baker B.J."/>
        </authorList>
    </citation>
    <scope>NUCLEOTIDE SEQUENCE [LARGE SCALE GENOMIC DNA]</scope>
    <source>
        <strain evidence="10">B66_G16</strain>
    </source>
</reference>
<feature type="domain" description="Aspartate/ornithine carbamoyltransferase carbamoyl-P binding" evidence="9">
    <location>
        <begin position="5"/>
        <end position="144"/>
    </location>
</feature>
<proteinExistence type="inferred from homology"/>
<feature type="binding site" evidence="7">
    <location>
        <position position="83"/>
    </location>
    <ligand>
        <name>L-aspartate</name>
        <dbReference type="ChEBI" id="CHEBI:29991"/>
    </ligand>
</feature>
<sequence length="307" mass="34395">MFYNRDVLSIIDFSVDDLKKLFEVSLEMERYSRSKLSILDGKVLSLAFFEPSTRTRLSFETAMKRLGGQVIGFHEPAEAAIAKGENLADTIRMLDNYSDVIVIRHKLEGAAKLAAEVASAPVINGGDGSQHHPTQAMIDLYTIWRELGKLEGLSVGVIGDLKYGRAAASFIYAISKYKPKKLFLISPPLLKARAEVKDYLRHVNVAYEEVENLADVVSELDVAYMTRIQKERFPDISEYEKVKGSYRIDVSMLSNAKEDLIILHPLPKVDEIDLKVDETKYAKYFKQAAYGIPVRMALLALILGAVS</sequence>
<evidence type="ECO:0000256" key="4">
    <source>
        <dbReference type="ARBA" id="ARBA00022975"/>
    </source>
</evidence>
<comment type="catalytic activity">
    <reaction evidence="6 7">
        <text>carbamoyl phosphate + L-aspartate = N-carbamoyl-L-aspartate + phosphate + H(+)</text>
        <dbReference type="Rhea" id="RHEA:20013"/>
        <dbReference type="ChEBI" id="CHEBI:15378"/>
        <dbReference type="ChEBI" id="CHEBI:29991"/>
        <dbReference type="ChEBI" id="CHEBI:32814"/>
        <dbReference type="ChEBI" id="CHEBI:43474"/>
        <dbReference type="ChEBI" id="CHEBI:58228"/>
        <dbReference type="EC" id="2.1.3.2"/>
    </reaction>
</comment>
<feature type="binding site" evidence="7">
    <location>
        <position position="266"/>
    </location>
    <ligand>
        <name>carbamoyl phosphate</name>
        <dbReference type="ChEBI" id="CHEBI:58228"/>
    </ligand>
</feature>
<comment type="similarity">
    <text evidence="2 7">Belongs to the aspartate/ornithine carbamoyltransferase superfamily. ATCase family.</text>
</comment>
<evidence type="ECO:0000256" key="5">
    <source>
        <dbReference type="ARBA" id="ARBA00043884"/>
    </source>
</evidence>
<dbReference type="InterPro" id="IPR006132">
    <property type="entry name" value="Asp/Orn_carbamoyltranf_P-bd"/>
</dbReference>
<dbReference type="SUPFAM" id="SSF53671">
    <property type="entry name" value="Aspartate/ornithine carbamoyltransferase"/>
    <property type="match status" value="1"/>
</dbReference>
<dbReference type="HAMAP" id="MF_00001">
    <property type="entry name" value="Asp_carb_tr"/>
    <property type="match status" value="1"/>
</dbReference>
<keyword evidence="4 7" id="KW-0665">Pyrimidine biosynthesis</keyword>
<feature type="binding site" evidence="7">
    <location>
        <position position="165"/>
    </location>
    <ligand>
        <name>L-aspartate</name>
        <dbReference type="ChEBI" id="CHEBI:29991"/>
    </ligand>
</feature>
<evidence type="ECO:0000256" key="6">
    <source>
        <dbReference type="ARBA" id="ARBA00048859"/>
    </source>
</evidence>
<dbReference type="GO" id="GO:0006520">
    <property type="term" value="P:amino acid metabolic process"/>
    <property type="evidence" value="ECO:0007669"/>
    <property type="project" value="InterPro"/>
</dbReference>
<dbReference type="InterPro" id="IPR006131">
    <property type="entry name" value="Asp_carbamoyltransf_Asp/Orn-bd"/>
</dbReference>
<dbReference type="InterPro" id="IPR006130">
    <property type="entry name" value="Asp/Orn_carbamoylTrfase"/>
</dbReference>
<dbReference type="UniPathway" id="UPA00070">
    <property type="reaction ID" value="UER00116"/>
</dbReference>
<dbReference type="PANTHER" id="PTHR45753:SF6">
    <property type="entry name" value="ASPARTATE CARBAMOYLTRANSFERASE"/>
    <property type="match status" value="1"/>
</dbReference>
<dbReference type="EC" id="2.1.3.2" evidence="7"/>
<dbReference type="NCBIfam" id="TIGR00670">
    <property type="entry name" value="asp_carb_tr"/>
    <property type="match status" value="1"/>
</dbReference>
<dbReference type="GO" id="GO:0044205">
    <property type="term" value="P:'de novo' UMP biosynthetic process"/>
    <property type="evidence" value="ECO:0007669"/>
    <property type="project" value="UniProtKB-UniRule"/>
</dbReference>
<evidence type="ECO:0000259" key="9">
    <source>
        <dbReference type="Pfam" id="PF02729"/>
    </source>
</evidence>
<name>A0A497EMH2_9CREN</name>
<evidence type="ECO:0000313" key="11">
    <source>
        <dbReference type="Proteomes" id="UP000278475"/>
    </source>
</evidence>
<dbReference type="InterPro" id="IPR002082">
    <property type="entry name" value="Asp_carbamoyltransf"/>
</dbReference>
<protein>
    <recommendedName>
        <fullName evidence="7">Aspartate carbamoyltransferase</fullName>
        <ecNumber evidence="7">2.1.3.2</ecNumber>
    </recommendedName>
    <alternativeName>
        <fullName evidence="7">Aspartate transcarbamylase</fullName>
        <shortName evidence="7">ATCase</shortName>
    </alternativeName>
</protein>
<accession>A0A497EMH2</accession>
<evidence type="ECO:0000256" key="2">
    <source>
        <dbReference type="ARBA" id="ARBA00008896"/>
    </source>
</evidence>
<evidence type="ECO:0000259" key="8">
    <source>
        <dbReference type="Pfam" id="PF00185"/>
    </source>
</evidence>
<keyword evidence="3 7" id="KW-0808">Transferase</keyword>
<feature type="domain" description="Aspartate/ornithine carbamoyltransferase Asp/Orn-binding" evidence="8">
    <location>
        <begin position="151"/>
        <end position="301"/>
    </location>
</feature>
<feature type="binding site" evidence="7">
    <location>
        <position position="227"/>
    </location>
    <ligand>
        <name>L-aspartate</name>
        <dbReference type="ChEBI" id="CHEBI:29991"/>
    </ligand>
</feature>
<feature type="binding site" evidence="7">
    <location>
        <position position="267"/>
    </location>
    <ligand>
        <name>carbamoyl phosphate</name>
        <dbReference type="ChEBI" id="CHEBI:58228"/>
    </ligand>
</feature>
<dbReference type="EMBL" id="QMQV01000066">
    <property type="protein sequence ID" value="RLE48604.1"/>
    <property type="molecule type" value="Genomic_DNA"/>
</dbReference>
<feature type="binding site" evidence="7">
    <location>
        <position position="104"/>
    </location>
    <ligand>
        <name>carbamoyl phosphate</name>
        <dbReference type="ChEBI" id="CHEBI:58228"/>
    </ligand>
</feature>
<dbReference type="GO" id="GO:0004070">
    <property type="term" value="F:aspartate carbamoyltransferase activity"/>
    <property type="evidence" value="ECO:0007669"/>
    <property type="project" value="UniProtKB-UniRule"/>
</dbReference>
<evidence type="ECO:0000313" key="10">
    <source>
        <dbReference type="EMBL" id="RLE48604.1"/>
    </source>
</evidence>
<dbReference type="FunFam" id="3.40.50.1370:FF:000002">
    <property type="entry name" value="Aspartate carbamoyltransferase 2"/>
    <property type="match status" value="1"/>
</dbReference>
<feature type="binding site" evidence="7">
    <location>
        <position position="55"/>
    </location>
    <ligand>
        <name>carbamoyl phosphate</name>
        <dbReference type="ChEBI" id="CHEBI:58228"/>
    </ligand>
</feature>
<evidence type="ECO:0000256" key="7">
    <source>
        <dbReference type="HAMAP-Rule" id="MF_00001"/>
    </source>
</evidence>
<dbReference type="InterPro" id="IPR036901">
    <property type="entry name" value="Asp/Orn_carbamoylTrfase_sf"/>
</dbReference>
<organism evidence="10 11">
    <name type="scientific">Thermoproteota archaeon</name>
    <dbReference type="NCBI Taxonomy" id="2056631"/>
    <lineage>
        <taxon>Archaea</taxon>
        <taxon>Thermoproteota</taxon>
    </lineage>
</organism>
<comment type="subunit">
    <text evidence="7">Heterooligomer of catalytic and regulatory chains.</text>
</comment>
<dbReference type="PROSITE" id="PS00097">
    <property type="entry name" value="CARBAMOYLTRANSFERASE"/>
    <property type="match status" value="1"/>
</dbReference>
<dbReference type="Proteomes" id="UP000278475">
    <property type="component" value="Unassembled WGS sequence"/>
</dbReference>
<evidence type="ECO:0000256" key="1">
    <source>
        <dbReference type="ARBA" id="ARBA00004852"/>
    </source>
</evidence>
<dbReference type="GO" id="GO:0016597">
    <property type="term" value="F:amino acid binding"/>
    <property type="evidence" value="ECO:0007669"/>
    <property type="project" value="InterPro"/>
</dbReference>
<comment type="caution">
    <text evidence="10">The sequence shown here is derived from an EMBL/GenBank/DDBJ whole genome shotgun (WGS) entry which is preliminary data.</text>
</comment>
<comment type="function">
    <text evidence="5 7">Catalyzes the condensation of carbamoyl phosphate and aspartate to form carbamoyl aspartate and inorganic phosphate, the committed step in the de novo pyrimidine nucleotide biosynthesis pathway.</text>
</comment>
<dbReference type="Pfam" id="PF00185">
    <property type="entry name" value="OTCace"/>
    <property type="match status" value="1"/>
</dbReference>
<comment type="pathway">
    <text evidence="1 7">Pyrimidine metabolism; UMP biosynthesis via de novo pathway; (S)-dihydroorotate from bicarbonate: step 2/3.</text>
</comment>
<dbReference type="PRINTS" id="PR00101">
    <property type="entry name" value="ATCASE"/>
</dbReference>
<gene>
    <name evidence="7" type="primary">pyrB</name>
    <name evidence="10" type="ORF">DRJ31_06895</name>
</gene>
<evidence type="ECO:0000256" key="3">
    <source>
        <dbReference type="ARBA" id="ARBA00022679"/>
    </source>
</evidence>
<dbReference type="NCBIfam" id="NF002032">
    <property type="entry name" value="PRK00856.1"/>
    <property type="match status" value="1"/>
</dbReference>
<dbReference type="PANTHER" id="PTHR45753">
    <property type="entry name" value="ORNITHINE CARBAMOYLTRANSFERASE, MITOCHONDRIAL"/>
    <property type="match status" value="1"/>
</dbReference>